<name>K0RV29_THAOC</name>
<proteinExistence type="predicted"/>
<keyword evidence="3" id="KW-1185">Reference proteome</keyword>
<evidence type="ECO:0000313" key="2">
    <source>
        <dbReference type="EMBL" id="EJK56855.1"/>
    </source>
</evidence>
<sequence>PSISQPAGVFHHVASSLSLTFIPVRTSESTYVHVGGRDGHGTEPAATGHNSRCVRLAGGRPKRASVPMGAMPMPPVPWLPWPGVALGREVAGAGGSLVHAREHGSLSSSLEEFDDDWAFFFLSGRLAPTSYHTNKTRLAEAPFGPASDDNGPGSETQPHDRFRYV</sequence>
<feature type="non-terminal residue" evidence="2">
    <location>
        <position position="1"/>
    </location>
</feature>
<accession>K0RV29</accession>
<protein>
    <submittedName>
        <fullName evidence="2">Uncharacterized protein</fullName>
    </submittedName>
</protein>
<feature type="region of interest" description="Disordered" evidence="1">
    <location>
        <begin position="140"/>
        <end position="165"/>
    </location>
</feature>
<dbReference type="Proteomes" id="UP000266841">
    <property type="component" value="Unassembled WGS sequence"/>
</dbReference>
<reference evidence="2 3" key="1">
    <citation type="journal article" date="2012" name="Genome Biol.">
        <title>Genome and low-iron response of an oceanic diatom adapted to chronic iron limitation.</title>
        <authorList>
            <person name="Lommer M."/>
            <person name="Specht M."/>
            <person name="Roy A.S."/>
            <person name="Kraemer L."/>
            <person name="Andreson R."/>
            <person name="Gutowska M.A."/>
            <person name="Wolf J."/>
            <person name="Bergner S.V."/>
            <person name="Schilhabel M.B."/>
            <person name="Klostermeier U.C."/>
            <person name="Beiko R.G."/>
            <person name="Rosenstiel P."/>
            <person name="Hippler M."/>
            <person name="Laroche J."/>
        </authorList>
    </citation>
    <scope>NUCLEOTIDE SEQUENCE [LARGE SCALE GENOMIC DNA]</scope>
    <source>
        <strain evidence="2 3">CCMP1005</strain>
    </source>
</reference>
<evidence type="ECO:0000313" key="3">
    <source>
        <dbReference type="Proteomes" id="UP000266841"/>
    </source>
</evidence>
<dbReference type="EMBL" id="AGNL01030307">
    <property type="protein sequence ID" value="EJK56855.1"/>
    <property type="molecule type" value="Genomic_DNA"/>
</dbReference>
<dbReference type="AlphaFoldDB" id="K0RV29"/>
<gene>
    <name evidence="2" type="ORF">THAOC_23172</name>
</gene>
<organism evidence="2 3">
    <name type="scientific">Thalassiosira oceanica</name>
    <name type="common">Marine diatom</name>
    <dbReference type="NCBI Taxonomy" id="159749"/>
    <lineage>
        <taxon>Eukaryota</taxon>
        <taxon>Sar</taxon>
        <taxon>Stramenopiles</taxon>
        <taxon>Ochrophyta</taxon>
        <taxon>Bacillariophyta</taxon>
        <taxon>Coscinodiscophyceae</taxon>
        <taxon>Thalassiosirophycidae</taxon>
        <taxon>Thalassiosirales</taxon>
        <taxon>Thalassiosiraceae</taxon>
        <taxon>Thalassiosira</taxon>
    </lineage>
</organism>
<evidence type="ECO:0000256" key="1">
    <source>
        <dbReference type="SAM" id="MobiDB-lite"/>
    </source>
</evidence>
<comment type="caution">
    <text evidence="2">The sequence shown here is derived from an EMBL/GenBank/DDBJ whole genome shotgun (WGS) entry which is preliminary data.</text>
</comment>